<dbReference type="STRING" id="52441.SAMN05216302_10383"/>
<evidence type="ECO:0000313" key="2">
    <source>
        <dbReference type="Proteomes" id="UP000199533"/>
    </source>
</evidence>
<reference evidence="2" key="1">
    <citation type="submission" date="2016-10" db="EMBL/GenBank/DDBJ databases">
        <authorList>
            <person name="Varghese N."/>
            <person name="Submissions S."/>
        </authorList>
    </citation>
    <scope>NUCLEOTIDE SEQUENCE [LARGE SCALE GENOMIC DNA]</scope>
    <source>
        <strain evidence="2">Nm69</strain>
    </source>
</reference>
<dbReference type="Proteomes" id="UP000199533">
    <property type="component" value="Unassembled WGS sequence"/>
</dbReference>
<accession>A0A1I4FHI9</accession>
<evidence type="ECO:0000313" key="1">
    <source>
        <dbReference type="EMBL" id="SFL17388.1"/>
    </source>
</evidence>
<dbReference type="AlphaFoldDB" id="A0A1I4FHI9"/>
<protein>
    <submittedName>
        <fullName evidence="1">Uncharacterized protein</fullName>
    </submittedName>
</protein>
<name>A0A1I4FHI9_9PROT</name>
<sequence length="121" mass="13890">MNRFFSVNFMVFMLLVSYLTNGFASAFYGEVFMHELEHNHQHSLSTANAEHSHNEFPDDEKELDLSRHICFSVVYQPLLFTKLPLIPSVAGKEILSESITFQIPTSIPDSPFRPPRNIFPS</sequence>
<gene>
    <name evidence="1" type="ORF">SAMN05216302_10383</name>
</gene>
<organism evidence="1 2">
    <name type="scientific">Nitrosomonas aestuarii</name>
    <dbReference type="NCBI Taxonomy" id="52441"/>
    <lineage>
        <taxon>Bacteria</taxon>
        <taxon>Pseudomonadati</taxon>
        <taxon>Pseudomonadota</taxon>
        <taxon>Betaproteobacteria</taxon>
        <taxon>Nitrosomonadales</taxon>
        <taxon>Nitrosomonadaceae</taxon>
        <taxon>Nitrosomonas</taxon>
    </lineage>
</organism>
<dbReference type="EMBL" id="FOSP01000038">
    <property type="protein sequence ID" value="SFL17388.1"/>
    <property type="molecule type" value="Genomic_DNA"/>
</dbReference>
<proteinExistence type="predicted"/>
<keyword evidence="2" id="KW-1185">Reference proteome</keyword>
<dbReference type="OrthoDB" id="8561955at2"/>